<sequence>IEVVDNTLPFSVNNALSMSANVVGTLVVITWSTPAFASVIVPVGLLYYLVQKFYVTTSRQLKRIESVSRSPIFSHFSETVSGASSIRAYGVENRFVKTAEDRVDANQVCYYPSLISNRWLGIRLETIGNILIFFAALFAVLERDTLDPGIVGLSISYALQITGMLNFAVRMASDIETNIVSVERIKEYAEIPQEGAWEVQPRPDPKWPAHGTVEFKDFQVRYREGL</sequence>
<dbReference type="PROSITE" id="PS50929">
    <property type="entry name" value="ABC_TM1F"/>
    <property type="match status" value="1"/>
</dbReference>
<dbReference type="PANTHER" id="PTHR24223:SF443">
    <property type="entry name" value="MULTIDRUG-RESISTANCE LIKE PROTEIN 1, ISOFORM I"/>
    <property type="match status" value="1"/>
</dbReference>
<proteinExistence type="predicted"/>
<dbReference type="CDD" id="cd18603">
    <property type="entry name" value="ABC_6TM_MRP1_2_3_6_D2_like"/>
    <property type="match status" value="1"/>
</dbReference>
<dbReference type="EMBL" id="GECU01025063">
    <property type="protein sequence ID" value="JAS82643.1"/>
    <property type="molecule type" value="Transcribed_RNA"/>
</dbReference>
<dbReference type="Pfam" id="PF00664">
    <property type="entry name" value="ABC_membrane"/>
    <property type="match status" value="1"/>
</dbReference>
<dbReference type="Gene3D" id="1.20.1560.10">
    <property type="entry name" value="ABC transporter type 1, transmembrane domain"/>
    <property type="match status" value="1"/>
</dbReference>
<reference evidence="11" key="1">
    <citation type="submission" date="2015-11" db="EMBL/GenBank/DDBJ databases">
        <title>De novo transcriptome assembly of four potential Pierce s Disease insect vectors from Arizona vineyards.</title>
        <authorList>
            <person name="Tassone E.E."/>
        </authorList>
    </citation>
    <scope>NUCLEOTIDE SEQUENCE</scope>
</reference>
<evidence type="ECO:0000256" key="1">
    <source>
        <dbReference type="ARBA" id="ARBA00004127"/>
    </source>
</evidence>
<dbReference type="InterPro" id="IPR050173">
    <property type="entry name" value="ABC_transporter_C-like"/>
</dbReference>
<evidence type="ECO:0000256" key="4">
    <source>
        <dbReference type="ARBA" id="ARBA00022737"/>
    </source>
</evidence>
<keyword evidence="4" id="KW-0677">Repeat</keyword>
<evidence type="ECO:0000313" key="11">
    <source>
        <dbReference type="EMBL" id="JAS82643.1"/>
    </source>
</evidence>
<evidence type="ECO:0000256" key="5">
    <source>
        <dbReference type="ARBA" id="ARBA00022741"/>
    </source>
</evidence>
<evidence type="ECO:0000256" key="2">
    <source>
        <dbReference type="ARBA" id="ARBA00022448"/>
    </source>
</evidence>
<keyword evidence="8 9" id="KW-0472">Membrane</keyword>
<evidence type="ECO:0000256" key="9">
    <source>
        <dbReference type="SAM" id="Phobius"/>
    </source>
</evidence>
<dbReference type="SUPFAM" id="SSF90123">
    <property type="entry name" value="ABC transporter transmembrane region"/>
    <property type="match status" value="1"/>
</dbReference>
<keyword evidence="7 9" id="KW-1133">Transmembrane helix</keyword>
<gene>
    <name evidence="11" type="ORF">g.28282</name>
</gene>
<feature type="non-terminal residue" evidence="11">
    <location>
        <position position="1"/>
    </location>
</feature>
<evidence type="ECO:0000256" key="7">
    <source>
        <dbReference type="ARBA" id="ARBA00022989"/>
    </source>
</evidence>
<dbReference type="AlphaFoldDB" id="A0A1B6I6W5"/>
<organism evidence="11">
    <name type="scientific">Homalodisca liturata</name>
    <dbReference type="NCBI Taxonomy" id="320908"/>
    <lineage>
        <taxon>Eukaryota</taxon>
        <taxon>Metazoa</taxon>
        <taxon>Ecdysozoa</taxon>
        <taxon>Arthropoda</taxon>
        <taxon>Hexapoda</taxon>
        <taxon>Insecta</taxon>
        <taxon>Pterygota</taxon>
        <taxon>Neoptera</taxon>
        <taxon>Paraneoptera</taxon>
        <taxon>Hemiptera</taxon>
        <taxon>Auchenorrhyncha</taxon>
        <taxon>Membracoidea</taxon>
        <taxon>Cicadellidae</taxon>
        <taxon>Cicadellinae</taxon>
        <taxon>Proconiini</taxon>
        <taxon>Homalodisca</taxon>
    </lineage>
</organism>
<dbReference type="GO" id="GO:0140359">
    <property type="term" value="F:ABC-type transporter activity"/>
    <property type="evidence" value="ECO:0007669"/>
    <property type="project" value="InterPro"/>
</dbReference>
<feature type="transmembrane region" description="Helical" evidence="9">
    <location>
        <begin position="120"/>
        <end position="138"/>
    </location>
</feature>
<keyword evidence="2" id="KW-0813">Transport</keyword>
<evidence type="ECO:0000259" key="10">
    <source>
        <dbReference type="PROSITE" id="PS50929"/>
    </source>
</evidence>
<evidence type="ECO:0000256" key="3">
    <source>
        <dbReference type="ARBA" id="ARBA00022692"/>
    </source>
</evidence>
<dbReference type="InterPro" id="IPR036640">
    <property type="entry name" value="ABC1_TM_sf"/>
</dbReference>
<dbReference type="PANTHER" id="PTHR24223">
    <property type="entry name" value="ATP-BINDING CASSETTE SUB-FAMILY C"/>
    <property type="match status" value="1"/>
</dbReference>
<keyword evidence="3 9" id="KW-0812">Transmembrane</keyword>
<name>A0A1B6I6W5_9HEMI</name>
<feature type="transmembrane region" description="Helical" evidence="9">
    <location>
        <begin position="26"/>
        <end position="50"/>
    </location>
</feature>
<evidence type="ECO:0000256" key="8">
    <source>
        <dbReference type="ARBA" id="ARBA00023136"/>
    </source>
</evidence>
<accession>A0A1B6I6W5</accession>
<comment type="subcellular location">
    <subcellularLocation>
        <location evidence="1">Endomembrane system</location>
        <topology evidence="1">Multi-pass membrane protein</topology>
    </subcellularLocation>
</comment>
<dbReference type="GO" id="GO:0012505">
    <property type="term" value="C:endomembrane system"/>
    <property type="evidence" value="ECO:0007669"/>
    <property type="project" value="UniProtKB-SubCell"/>
</dbReference>
<feature type="non-terminal residue" evidence="11">
    <location>
        <position position="226"/>
    </location>
</feature>
<feature type="transmembrane region" description="Helical" evidence="9">
    <location>
        <begin position="150"/>
        <end position="169"/>
    </location>
</feature>
<protein>
    <recommendedName>
        <fullName evidence="10">ABC transmembrane type-1 domain-containing protein</fullName>
    </recommendedName>
</protein>
<feature type="domain" description="ABC transmembrane type-1" evidence="10">
    <location>
        <begin position="1"/>
        <end position="177"/>
    </location>
</feature>
<dbReference type="GO" id="GO:0016020">
    <property type="term" value="C:membrane"/>
    <property type="evidence" value="ECO:0007669"/>
    <property type="project" value="InterPro"/>
</dbReference>
<keyword evidence="5" id="KW-0547">Nucleotide-binding</keyword>
<keyword evidence="6" id="KW-0067">ATP-binding</keyword>
<evidence type="ECO:0000256" key="6">
    <source>
        <dbReference type="ARBA" id="ARBA00022840"/>
    </source>
</evidence>
<dbReference type="GO" id="GO:0005524">
    <property type="term" value="F:ATP binding"/>
    <property type="evidence" value="ECO:0007669"/>
    <property type="project" value="UniProtKB-KW"/>
</dbReference>
<dbReference type="InterPro" id="IPR011527">
    <property type="entry name" value="ABC1_TM_dom"/>
</dbReference>
<dbReference type="FunFam" id="1.20.1560.10:FF:000013">
    <property type="entry name" value="ABC transporter C family member 2"/>
    <property type="match status" value="1"/>
</dbReference>